<dbReference type="Gene3D" id="1.10.1660.10">
    <property type="match status" value="1"/>
</dbReference>
<dbReference type="PANTHER" id="PTHR30204:SF85">
    <property type="entry name" value="MULTIDRUG-EFFLUX TRANSPORTER 2 REGULATOR"/>
    <property type="match status" value="1"/>
</dbReference>
<evidence type="ECO:0000313" key="3">
    <source>
        <dbReference type="EMBL" id="RNB55307.1"/>
    </source>
</evidence>
<dbReference type="PROSITE" id="PS50937">
    <property type="entry name" value="HTH_MERR_2"/>
    <property type="match status" value="1"/>
</dbReference>
<sequence>MKNISEKTFSTGEFAKLLEVNKDTLLYYDKIDLFKPAGTFDNGYRYYTFDQLDQFVAIQLLRAVKLPIKELKTYFDAPNTHTLQQLAMQQQEKVAREIQKLQDIQFFLERTVTLTKEMEEISFGKVFVQQLPAEPVVYSDEKIDWSVLTEEVYEQSTRFLKKLGVKSTAAYGIAYSKEDFLNKESGNVSYLFCRLDDPSARMKPPGHYAIIYHQGSYDDISQTYHTLLTYLEQEQLALDGDIYEEYLLHSIAAKEEKDYITKISVKVKPREASHQPL</sequence>
<dbReference type="EMBL" id="RHHS01000036">
    <property type="protein sequence ID" value="RNB55307.1"/>
    <property type="molecule type" value="Genomic_DNA"/>
</dbReference>
<dbReference type="InterPro" id="IPR047057">
    <property type="entry name" value="MerR_fam"/>
</dbReference>
<dbReference type="SMART" id="SM00422">
    <property type="entry name" value="HTH_MERR"/>
    <property type="match status" value="1"/>
</dbReference>
<comment type="caution">
    <text evidence="3">The sequence shown here is derived from an EMBL/GenBank/DDBJ whole genome shotgun (WGS) entry which is preliminary data.</text>
</comment>
<protein>
    <submittedName>
        <fullName evidence="3">MerR family transcriptional regulator</fullName>
    </submittedName>
</protein>
<dbReference type="AlphaFoldDB" id="A0A3M8AXA8"/>
<reference evidence="3 4" key="1">
    <citation type="submission" date="2018-10" db="EMBL/GenBank/DDBJ databases">
        <title>Phylogenomics of Brevibacillus.</title>
        <authorList>
            <person name="Dunlap C."/>
        </authorList>
    </citation>
    <scope>NUCLEOTIDE SEQUENCE [LARGE SCALE GENOMIC DNA]</scope>
    <source>
        <strain evidence="3 4">DSM 100115</strain>
    </source>
</reference>
<dbReference type="SUPFAM" id="SSF46955">
    <property type="entry name" value="Putative DNA-binding domain"/>
    <property type="match status" value="1"/>
</dbReference>
<accession>A0A3M8AXA8</accession>
<keyword evidence="1" id="KW-0238">DNA-binding</keyword>
<feature type="domain" description="HTH merR-type" evidence="2">
    <location>
        <begin position="8"/>
        <end position="77"/>
    </location>
</feature>
<dbReference type="Pfam" id="PF06445">
    <property type="entry name" value="GyrI-like"/>
    <property type="match status" value="1"/>
</dbReference>
<evidence type="ECO:0000256" key="1">
    <source>
        <dbReference type="ARBA" id="ARBA00023125"/>
    </source>
</evidence>
<proteinExistence type="predicted"/>
<dbReference type="OrthoDB" id="9773308at2"/>
<dbReference type="SMART" id="SM00871">
    <property type="entry name" value="AraC_E_bind"/>
    <property type="match status" value="1"/>
</dbReference>
<evidence type="ECO:0000313" key="4">
    <source>
        <dbReference type="Proteomes" id="UP000268829"/>
    </source>
</evidence>
<gene>
    <name evidence="3" type="ORF">EDM57_15335</name>
</gene>
<dbReference type="GO" id="GO:0003677">
    <property type="term" value="F:DNA binding"/>
    <property type="evidence" value="ECO:0007669"/>
    <property type="project" value="UniProtKB-KW"/>
</dbReference>
<dbReference type="RefSeq" id="WP_122905568.1">
    <property type="nucleotide sequence ID" value="NZ_RHHS01000036.1"/>
</dbReference>
<dbReference type="InterPro" id="IPR011256">
    <property type="entry name" value="Reg_factor_effector_dom_sf"/>
</dbReference>
<dbReference type="InterPro" id="IPR029442">
    <property type="entry name" value="GyrI-like"/>
</dbReference>
<dbReference type="GO" id="GO:0003700">
    <property type="term" value="F:DNA-binding transcription factor activity"/>
    <property type="evidence" value="ECO:0007669"/>
    <property type="project" value="InterPro"/>
</dbReference>
<dbReference type="InterPro" id="IPR010499">
    <property type="entry name" value="AraC_E-bd"/>
</dbReference>
<dbReference type="SUPFAM" id="SSF55136">
    <property type="entry name" value="Probable bacterial effector-binding domain"/>
    <property type="match status" value="1"/>
</dbReference>
<dbReference type="Gene3D" id="3.20.80.10">
    <property type="entry name" value="Regulatory factor, effector binding domain"/>
    <property type="match status" value="1"/>
</dbReference>
<keyword evidence="4" id="KW-1185">Reference proteome</keyword>
<dbReference type="Pfam" id="PF13411">
    <property type="entry name" value="MerR_1"/>
    <property type="match status" value="1"/>
</dbReference>
<evidence type="ECO:0000259" key="2">
    <source>
        <dbReference type="PROSITE" id="PS50937"/>
    </source>
</evidence>
<organism evidence="3 4">
    <name type="scientific">Brevibacillus gelatini</name>
    <dbReference type="NCBI Taxonomy" id="1655277"/>
    <lineage>
        <taxon>Bacteria</taxon>
        <taxon>Bacillati</taxon>
        <taxon>Bacillota</taxon>
        <taxon>Bacilli</taxon>
        <taxon>Bacillales</taxon>
        <taxon>Paenibacillaceae</taxon>
        <taxon>Brevibacillus</taxon>
    </lineage>
</organism>
<dbReference type="InterPro" id="IPR009061">
    <property type="entry name" value="DNA-bd_dom_put_sf"/>
</dbReference>
<dbReference type="PANTHER" id="PTHR30204">
    <property type="entry name" value="REDOX-CYCLING DRUG-SENSING TRANSCRIPTIONAL ACTIVATOR SOXR"/>
    <property type="match status" value="1"/>
</dbReference>
<name>A0A3M8AXA8_9BACL</name>
<dbReference type="InterPro" id="IPR000551">
    <property type="entry name" value="MerR-type_HTH_dom"/>
</dbReference>
<dbReference type="Proteomes" id="UP000268829">
    <property type="component" value="Unassembled WGS sequence"/>
</dbReference>